<comment type="catalytic activity">
    <reaction evidence="18 19">
        <text>alpha-ribazole 5'-phosphate + adenosylcob(III)inamide-GDP = adenosylcob(III)alamin 5'-phosphate + GMP + H(+)</text>
        <dbReference type="Rhea" id="RHEA:23560"/>
        <dbReference type="ChEBI" id="CHEBI:15378"/>
        <dbReference type="ChEBI" id="CHEBI:57918"/>
        <dbReference type="ChEBI" id="CHEBI:58115"/>
        <dbReference type="ChEBI" id="CHEBI:60487"/>
        <dbReference type="ChEBI" id="CHEBI:60493"/>
        <dbReference type="EC" id="2.7.8.26"/>
    </reaction>
</comment>
<dbReference type="GO" id="GO:0051073">
    <property type="term" value="F:adenosylcobinamide-GDP ribazoletransferase activity"/>
    <property type="evidence" value="ECO:0007669"/>
    <property type="project" value="UniProtKB-UniRule"/>
</dbReference>
<keyword evidence="12 19" id="KW-1133">Transmembrane helix</keyword>
<feature type="transmembrane region" description="Helical" evidence="19">
    <location>
        <begin position="183"/>
        <end position="203"/>
    </location>
</feature>
<comment type="similarity">
    <text evidence="4 19">Belongs to the CobS family.</text>
</comment>
<dbReference type="Pfam" id="PF02654">
    <property type="entry name" value="CobS"/>
    <property type="match status" value="1"/>
</dbReference>
<evidence type="ECO:0000256" key="11">
    <source>
        <dbReference type="ARBA" id="ARBA00022842"/>
    </source>
</evidence>
<evidence type="ECO:0000256" key="2">
    <source>
        <dbReference type="ARBA" id="ARBA00004651"/>
    </source>
</evidence>
<evidence type="ECO:0000256" key="7">
    <source>
        <dbReference type="ARBA" id="ARBA00022475"/>
    </source>
</evidence>
<keyword evidence="8 19" id="KW-0169">Cobalamin biosynthesis</keyword>
<evidence type="ECO:0000256" key="4">
    <source>
        <dbReference type="ARBA" id="ARBA00010561"/>
    </source>
</evidence>
<evidence type="ECO:0000256" key="8">
    <source>
        <dbReference type="ARBA" id="ARBA00022573"/>
    </source>
</evidence>
<dbReference type="GO" id="GO:0008818">
    <property type="term" value="F:cobalamin 5'-phosphate synthase activity"/>
    <property type="evidence" value="ECO:0007669"/>
    <property type="project" value="UniProtKB-UniRule"/>
</dbReference>
<dbReference type="HAMAP" id="MF_00719">
    <property type="entry name" value="CobS"/>
    <property type="match status" value="1"/>
</dbReference>
<gene>
    <name evidence="19" type="primary">cobS</name>
    <name evidence="20" type="ORF">SAMN04487996_11288</name>
</gene>
<evidence type="ECO:0000313" key="20">
    <source>
        <dbReference type="EMBL" id="SDF74820.1"/>
    </source>
</evidence>
<dbReference type="NCBIfam" id="TIGR00317">
    <property type="entry name" value="cobS"/>
    <property type="match status" value="1"/>
</dbReference>
<organism evidence="20 21">
    <name type="scientific">Dyadobacter soli</name>
    <dbReference type="NCBI Taxonomy" id="659014"/>
    <lineage>
        <taxon>Bacteria</taxon>
        <taxon>Pseudomonadati</taxon>
        <taxon>Bacteroidota</taxon>
        <taxon>Cytophagia</taxon>
        <taxon>Cytophagales</taxon>
        <taxon>Spirosomataceae</taxon>
        <taxon>Dyadobacter</taxon>
    </lineage>
</organism>
<comment type="function">
    <text evidence="14 19">Joins adenosylcobinamide-GDP and alpha-ribazole to generate adenosylcobalamin (Ado-cobalamin). Also synthesizes adenosylcobalamin 5'-phosphate from adenosylcobinamide-GDP and alpha-ribazole 5'-phosphate.</text>
</comment>
<evidence type="ECO:0000256" key="14">
    <source>
        <dbReference type="ARBA" id="ARBA00025228"/>
    </source>
</evidence>
<keyword evidence="11 19" id="KW-0460">Magnesium</keyword>
<dbReference type="NCBIfam" id="NF001277">
    <property type="entry name" value="PRK00235.1-3"/>
    <property type="match status" value="1"/>
</dbReference>
<evidence type="ECO:0000256" key="13">
    <source>
        <dbReference type="ARBA" id="ARBA00023136"/>
    </source>
</evidence>
<comment type="catalytic activity">
    <reaction evidence="17 19">
        <text>alpha-ribazole + adenosylcob(III)inamide-GDP = adenosylcob(III)alamin + GMP + H(+)</text>
        <dbReference type="Rhea" id="RHEA:16049"/>
        <dbReference type="ChEBI" id="CHEBI:10329"/>
        <dbReference type="ChEBI" id="CHEBI:15378"/>
        <dbReference type="ChEBI" id="CHEBI:18408"/>
        <dbReference type="ChEBI" id="CHEBI:58115"/>
        <dbReference type="ChEBI" id="CHEBI:60487"/>
        <dbReference type="EC" id="2.7.8.26"/>
    </reaction>
</comment>
<feature type="transmembrane region" description="Helical" evidence="19">
    <location>
        <begin position="40"/>
        <end position="59"/>
    </location>
</feature>
<keyword evidence="10 19" id="KW-0812">Transmembrane</keyword>
<dbReference type="GO" id="GO:0005886">
    <property type="term" value="C:plasma membrane"/>
    <property type="evidence" value="ECO:0007669"/>
    <property type="project" value="UniProtKB-SubCell"/>
</dbReference>
<evidence type="ECO:0000313" key="21">
    <source>
        <dbReference type="Proteomes" id="UP000198748"/>
    </source>
</evidence>
<evidence type="ECO:0000256" key="9">
    <source>
        <dbReference type="ARBA" id="ARBA00022679"/>
    </source>
</evidence>
<evidence type="ECO:0000256" key="3">
    <source>
        <dbReference type="ARBA" id="ARBA00004663"/>
    </source>
</evidence>
<evidence type="ECO:0000256" key="6">
    <source>
        <dbReference type="ARBA" id="ARBA00015850"/>
    </source>
</evidence>
<feature type="transmembrane region" description="Helical" evidence="19">
    <location>
        <begin position="209"/>
        <end position="227"/>
    </location>
</feature>
<dbReference type="UniPathway" id="UPA00148">
    <property type="reaction ID" value="UER00238"/>
</dbReference>
<dbReference type="EMBL" id="FNAN01000012">
    <property type="protein sequence ID" value="SDF74820.1"/>
    <property type="molecule type" value="Genomic_DNA"/>
</dbReference>
<dbReference type="AlphaFoldDB" id="A0A1G7NNI2"/>
<feature type="transmembrane region" description="Helical" evidence="19">
    <location>
        <begin position="142"/>
        <end position="162"/>
    </location>
</feature>
<reference evidence="21" key="1">
    <citation type="submission" date="2016-10" db="EMBL/GenBank/DDBJ databases">
        <authorList>
            <person name="Varghese N."/>
            <person name="Submissions S."/>
        </authorList>
    </citation>
    <scope>NUCLEOTIDE SEQUENCE [LARGE SCALE GENOMIC DNA]</scope>
    <source>
        <strain evidence="21">DSM 25329</strain>
    </source>
</reference>
<dbReference type="PANTHER" id="PTHR34148:SF1">
    <property type="entry name" value="ADENOSYLCOBINAMIDE-GDP RIBAZOLETRANSFERASE"/>
    <property type="match status" value="1"/>
</dbReference>
<sequence>MSHIRHQFDLFFTALQFYTRLPAPKWVVYKPENLSLATSYLPFVGWIVGLVAGSTYLTADYLTNPSIAVLCSMIISILLTGAFHEDGFADVCDGFGGGWTKEKILEIMKDSRVGTYASVGLILILALKFSLLQAIAGWEYSMVAVLVAGHSLSRLMPVFVIYMLPYSRDTDSKAKPVAEKPPFWVLVMAIIFGVLPLFGLAMILEQPVALASILILGLIALLLARYFKKWIGGYTGDCLGAIQQVCEVAFYFFIVVLWKFI</sequence>
<keyword evidence="7 19" id="KW-1003">Cell membrane</keyword>
<evidence type="ECO:0000256" key="1">
    <source>
        <dbReference type="ARBA" id="ARBA00001946"/>
    </source>
</evidence>
<dbReference type="InterPro" id="IPR003805">
    <property type="entry name" value="CobS"/>
</dbReference>
<dbReference type="Proteomes" id="UP000198748">
    <property type="component" value="Unassembled WGS sequence"/>
</dbReference>
<evidence type="ECO:0000256" key="10">
    <source>
        <dbReference type="ARBA" id="ARBA00022692"/>
    </source>
</evidence>
<feature type="transmembrane region" description="Helical" evidence="19">
    <location>
        <begin position="239"/>
        <end position="258"/>
    </location>
</feature>
<dbReference type="STRING" id="659014.SAMN04487996_11288"/>
<dbReference type="PANTHER" id="PTHR34148">
    <property type="entry name" value="ADENOSYLCOBINAMIDE-GDP RIBAZOLETRANSFERASE"/>
    <property type="match status" value="1"/>
</dbReference>
<comment type="pathway">
    <text evidence="3 19">Cofactor biosynthesis; adenosylcobalamin biosynthesis; adenosylcobalamin from cob(II)yrinate a,c-diamide: step 7/7.</text>
</comment>
<feature type="transmembrane region" description="Helical" evidence="19">
    <location>
        <begin position="113"/>
        <end position="136"/>
    </location>
</feature>
<keyword evidence="13 19" id="KW-0472">Membrane</keyword>
<keyword evidence="21" id="KW-1185">Reference proteome</keyword>
<proteinExistence type="inferred from homology"/>
<evidence type="ECO:0000256" key="17">
    <source>
        <dbReference type="ARBA" id="ARBA00048623"/>
    </source>
</evidence>
<evidence type="ECO:0000256" key="12">
    <source>
        <dbReference type="ARBA" id="ARBA00022989"/>
    </source>
</evidence>
<comment type="cofactor">
    <cofactor evidence="1 19">
        <name>Mg(2+)</name>
        <dbReference type="ChEBI" id="CHEBI:18420"/>
    </cofactor>
</comment>
<keyword evidence="9 19" id="KW-0808">Transferase</keyword>
<evidence type="ECO:0000256" key="5">
    <source>
        <dbReference type="ARBA" id="ARBA00013200"/>
    </source>
</evidence>
<evidence type="ECO:0000256" key="15">
    <source>
        <dbReference type="ARBA" id="ARBA00032605"/>
    </source>
</evidence>
<dbReference type="EC" id="2.7.8.26" evidence="5 19"/>
<dbReference type="OrthoDB" id="9794626at2"/>
<evidence type="ECO:0000256" key="16">
    <source>
        <dbReference type="ARBA" id="ARBA00032853"/>
    </source>
</evidence>
<dbReference type="RefSeq" id="WP_090154007.1">
    <property type="nucleotide sequence ID" value="NZ_FNAN01000012.1"/>
</dbReference>
<evidence type="ECO:0000256" key="19">
    <source>
        <dbReference type="HAMAP-Rule" id="MF_00719"/>
    </source>
</evidence>
<feature type="transmembrane region" description="Helical" evidence="19">
    <location>
        <begin position="65"/>
        <end position="83"/>
    </location>
</feature>
<dbReference type="GO" id="GO:0009236">
    <property type="term" value="P:cobalamin biosynthetic process"/>
    <property type="evidence" value="ECO:0007669"/>
    <property type="project" value="UniProtKB-UniRule"/>
</dbReference>
<accession>A0A1G7NNI2</accession>
<comment type="subcellular location">
    <subcellularLocation>
        <location evidence="2 19">Cell membrane</location>
        <topology evidence="2 19">Multi-pass membrane protein</topology>
    </subcellularLocation>
</comment>
<protein>
    <recommendedName>
        <fullName evidence="6 19">Adenosylcobinamide-GDP ribazoletransferase</fullName>
        <ecNumber evidence="5 19">2.7.8.26</ecNumber>
    </recommendedName>
    <alternativeName>
        <fullName evidence="16 19">Cobalamin synthase</fullName>
    </alternativeName>
    <alternativeName>
        <fullName evidence="15 19">Cobalamin-5'-phosphate synthase</fullName>
    </alternativeName>
</protein>
<evidence type="ECO:0000256" key="18">
    <source>
        <dbReference type="ARBA" id="ARBA00049504"/>
    </source>
</evidence>
<name>A0A1G7NNI2_9BACT</name>